<dbReference type="FunFam" id="1.25.10.10:FF:000373">
    <property type="entry name" value="Importin beta-5 subunit, putative"/>
    <property type="match status" value="1"/>
</dbReference>
<dbReference type="RefSeq" id="XP_016216488.1">
    <property type="nucleotide sequence ID" value="XM_016355352.1"/>
</dbReference>
<organism evidence="6 7">
    <name type="scientific">Verruconis gallopava</name>
    <dbReference type="NCBI Taxonomy" id="253628"/>
    <lineage>
        <taxon>Eukaryota</taxon>
        <taxon>Fungi</taxon>
        <taxon>Dikarya</taxon>
        <taxon>Ascomycota</taxon>
        <taxon>Pezizomycotina</taxon>
        <taxon>Dothideomycetes</taxon>
        <taxon>Pleosporomycetidae</taxon>
        <taxon>Venturiales</taxon>
        <taxon>Sympoventuriaceae</taxon>
        <taxon>Verruconis</taxon>
    </lineage>
</organism>
<protein>
    <recommendedName>
        <fullName evidence="5">Importin N-terminal domain-containing protein</fullName>
    </recommendedName>
</protein>
<comment type="subcellular location">
    <subcellularLocation>
        <location evidence="1">Nucleus</location>
    </subcellularLocation>
</comment>
<evidence type="ECO:0000256" key="2">
    <source>
        <dbReference type="ARBA" id="ARBA00022448"/>
    </source>
</evidence>
<evidence type="ECO:0000256" key="1">
    <source>
        <dbReference type="ARBA" id="ARBA00004123"/>
    </source>
</evidence>
<dbReference type="PANTHER" id="PTHR10997">
    <property type="entry name" value="IMPORTIN-7, 8, 11"/>
    <property type="match status" value="1"/>
</dbReference>
<dbReference type="FunCoup" id="A0A0D2B5W2">
    <property type="interactions" value="1048"/>
</dbReference>
<dbReference type="SMART" id="SM00913">
    <property type="entry name" value="IBN_N"/>
    <property type="match status" value="1"/>
</dbReference>
<evidence type="ECO:0000313" key="7">
    <source>
        <dbReference type="Proteomes" id="UP000053259"/>
    </source>
</evidence>
<dbReference type="OrthoDB" id="431626at2759"/>
<dbReference type="InParanoid" id="A0A0D2B5W2"/>
<proteinExistence type="predicted"/>
<accession>A0A0D2B5W2</accession>
<reference evidence="6 7" key="1">
    <citation type="submission" date="2015-01" db="EMBL/GenBank/DDBJ databases">
        <title>The Genome Sequence of Ochroconis gallopava CBS43764.</title>
        <authorList>
            <consortium name="The Broad Institute Genomics Platform"/>
            <person name="Cuomo C."/>
            <person name="de Hoog S."/>
            <person name="Gorbushina A."/>
            <person name="Stielow B."/>
            <person name="Teixiera M."/>
            <person name="Abouelleil A."/>
            <person name="Chapman S.B."/>
            <person name="Priest M."/>
            <person name="Young S.K."/>
            <person name="Wortman J."/>
            <person name="Nusbaum C."/>
            <person name="Birren B."/>
        </authorList>
    </citation>
    <scope>NUCLEOTIDE SEQUENCE [LARGE SCALE GENOMIC DNA]</scope>
    <source>
        <strain evidence="6 7">CBS 43764</strain>
    </source>
</reference>
<dbReference type="AlphaFoldDB" id="A0A0D2B5W2"/>
<evidence type="ECO:0000256" key="3">
    <source>
        <dbReference type="ARBA" id="ARBA00022927"/>
    </source>
</evidence>
<dbReference type="GO" id="GO:0005635">
    <property type="term" value="C:nuclear envelope"/>
    <property type="evidence" value="ECO:0007669"/>
    <property type="project" value="TreeGrafter"/>
</dbReference>
<dbReference type="PANTHER" id="PTHR10997:SF9">
    <property type="entry name" value="IMPORTIN-9"/>
    <property type="match status" value="1"/>
</dbReference>
<evidence type="ECO:0000256" key="4">
    <source>
        <dbReference type="ARBA" id="ARBA00023242"/>
    </source>
</evidence>
<dbReference type="SUPFAM" id="SSF48371">
    <property type="entry name" value="ARM repeat"/>
    <property type="match status" value="1"/>
</dbReference>
<dbReference type="Pfam" id="PF03810">
    <property type="entry name" value="IBN_N"/>
    <property type="match status" value="1"/>
</dbReference>
<dbReference type="GO" id="GO:0006606">
    <property type="term" value="P:protein import into nucleus"/>
    <property type="evidence" value="ECO:0007669"/>
    <property type="project" value="TreeGrafter"/>
</dbReference>
<dbReference type="HOGENOM" id="CLU_008920_1_1_1"/>
<keyword evidence="7" id="KW-1185">Reference proteome</keyword>
<dbReference type="VEuPathDB" id="FungiDB:PV09_02332"/>
<dbReference type="Pfam" id="PF25018">
    <property type="entry name" value="HEAT_IPO9_c"/>
    <property type="match status" value="1"/>
</dbReference>
<dbReference type="GO" id="GO:0031267">
    <property type="term" value="F:small GTPase binding"/>
    <property type="evidence" value="ECO:0007669"/>
    <property type="project" value="InterPro"/>
</dbReference>
<dbReference type="InterPro" id="IPR056840">
    <property type="entry name" value="HEAT_IPO9_central"/>
</dbReference>
<sequence length="1028" mass="114249">MEEQIVRLLAETQAPQESVLKQAELQLRQLSTNPGFGLSLVSVASHDSVPLNIRQAALLYLKNFVQSSWSPQFDEFKGEVLISDEDKARLRHTLLEIALGGGQDRKVKSAASYAVSKIASADFPEEWPELLPTVLQVVSTGTDDQLHGALKVLRDLVDECFNDTQFFSVARDLVKAVYEIAINEGKRPILRALAVDVFRACFDILEMVMEDHKAAVKGFADEALEAWKPFFMDVLKSKLPDPPTEEEEDRRSDNAELYRGLVALKLQVVKVLMRIRSVFPSNLSPQSPMLFQSMWEELSSLQSTYHKLFIEESRQSRLEDDDNLPYTMDFLVLEDLDFMQACLRATPVRKELEASLQKSGPEGSWVFEMMKLAAGYAQITSEEEALWNIDVNIFLSEETSVTANYTPRTACGDLVIKLGETMAAATVDGLLAYTRTLYASTQDWKAKEAVLYILNQLLGDFVDMDRRISPEAANGFVDFIKHAVEQRDEFLRARGFLVAGSLTRTSGDALGPVVPQFMDLTMQAINHDESEVVKVACIRAMQYYFQSVSPEIAKPLQANIITALSNYLHSQDINELTESDDLLVTLVETLRDAILLDTTVCLHGSGLDLLFTVASHSSSNFNISSLVNETFEEVAGTLSATGPEAYSQLCAKVLPSLTGVFDMGTITEENALTNLASELLAILTRHGREPLPLGFVNTAMPKLSKILLNSTDGELLQSATQAVKNILIHDYKQLFEWNDENGKGGLEVVLVIIDRLLGNTVDDHGASEVGGLAAEVVEKAGSERLGPYLMQLLRAVAIRLGSATQAQFIQSLILVFARLSLISAKEVVDFLAQVQVGTENGLQVVMAKWLENSVNFVGYDEIRQNVIALSKLYELQDERLSHIQVKGDLIVNQNNTGRIMTRSRARQNPDQYTVVPANLKIIKVLIEELQAAGGATQLSPTEIEKLEEAASDDGDWEDDPETFDLGQGSVKAELMAYAEEKPYNNRQRDDETQGYLIQFFHNAATKPEFQEVFNALTPVEQEKLRSYA</sequence>
<keyword evidence="2" id="KW-0813">Transport</keyword>
<dbReference type="STRING" id="253628.A0A0D2B5W2"/>
<evidence type="ECO:0000313" key="6">
    <source>
        <dbReference type="EMBL" id="KIW06619.1"/>
    </source>
</evidence>
<dbReference type="Proteomes" id="UP000053259">
    <property type="component" value="Unassembled WGS sequence"/>
</dbReference>
<gene>
    <name evidence="6" type="ORF">PV09_02332</name>
</gene>
<dbReference type="InterPro" id="IPR001494">
    <property type="entry name" value="Importin-beta_N"/>
</dbReference>
<name>A0A0D2B5W2_9PEZI</name>
<evidence type="ECO:0000259" key="5">
    <source>
        <dbReference type="PROSITE" id="PS50166"/>
    </source>
</evidence>
<dbReference type="PROSITE" id="PS50166">
    <property type="entry name" value="IMPORTIN_B_NT"/>
    <property type="match status" value="1"/>
</dbReference>
<dbReference type="Gene3D" id="1.25.10.10">
    <property type="entry name" value="Leucine-rich Repeat Variant"/>
    <property type="match status" value="1"/>
</dbReference>
<dbReference type="GO" id="GO:0005829">
    <property type="term" value="C:cytosol"/>
    <property type="evidence" value="ECO:0007669"/>
    <property type="project" value="TreeGrafter"/>
</dbReference>
<dbReference type="GeneID" id="27310305"/>
<dbReference type="InterPro" id="IPR016024">
    <property type="entry name" value="ARM-type_fold"/>
</dbReference>
<keyword evidence="3" id="KW-0653">Protein transport</keyword>
<dbReference type="InterPro" id="IPR011989">
    <property type="entry name" value="ARM-like"/>
</dbReference>
<feature type="domain" description="Importin N-terminal" evidence="5">
    <location>
        <begin position="23"/>
        <end position="100"/>
    </location>
</feature>
<dbReference type="EMBL" id="KN847534">
    <property type="protein sequence ID" value="KIW06619.1"/>
    <property type="molecule type" value="Genomic_DNA"/>
</dbReference>
<keyword evidence="4" id="KW-0539">Nucleus</keyword>